<keyword evidence="2" id="KW-1185">Reference proteome</keyword>
<dbReference type="Proteomes" id="UP000054324">
    <property type="component" value="Unassembled WGS sequence"/>
</dbReference>
<reference evidence="1 2" key="1">
    <citation type="submission" date="2013-11" db="EMBL/GenBank/DDBJ databases">
        <title>Opisthorchis viverrini - life in the bile duct.</title>
        <authorList>
            <person name="Young N.D."/>
            <person name="Nagarajan N."/>
            <person name="Lin S.J."/>
            <person name="Korhonen P.K."/>
            <person name="Jex A.R."/>
            <person name="Hall R.S."/>
            <person name="Safavi-Hemami H."/>
            <person name="Kaewkong W."/>
            <person name="Bertrand D."/>
            <person name="Gao S."/>
            <person name="Seet Q."/>
            <person name="Wongkham S."/>
            <person name="Teh B.T."/>
            <person name="Wongkham C."/>
            <person name="Intapan P.M."/>
            <person name="Maleewong W."/>
            <person name="Yang X."/>
            <person name="Hu M."/>
            <person name="Wang Z."/>
            <person name="Hofmann A."/>
            <person name="Sternberg P.W."/>
            <person name="Tan P."/>
            <person name="Wang J."/>
            <person name="Gasser R.B."/>
        </authorList>
    </citation>
    <scope>NUCLEOTIDE SEQUENCE [LARGE SCALE GENOMIC DNA]</scope>
</reference>
<dbReference type="AlphaFoldDB" id="A0A074Z3L4"/>
<evidence type="ECO:0000313" key="1">
    <source>
        <dbReference type="EMBL" id="KER20107.1"/>
    </source>
</evidence>
<evidence type="ECO:0008006" key="3">
    <source>
        <dbReference type="Google" id="ProtNLM"/>
    </source>
</evidence>
<gene>
    <name evidence="1" type="ORF">T265_11267</name>
</gene>
<dbReference type="RefSeq" id="XP_009176141.1">
    <property type="nucleotide sequence ID" value="XM_009177877.1"/>
</dbReference>
<name>A0A074Z3L4_OPIVI</name>
<dbReference type="EMBL" id="KL597091">
    <property type="protein sequence ID" value="KER20107.1"/>
    <property type="molecule type" value="Genomic_DNA"/>
</dbReference>
<dbReference type="CDD" id="cd00304">
    <property type="entry name" value="RT_like"/>
    <property type="match status" value="1"/>
</dbReference>
<dbReference type="PANTHER" id="PTHR21301:SF11">
    <property type="entry name" value="GIY-YIG DOMAIN-CONTAINING PROTEIN"/>
    <property type="match status" value="1"/>
</dbReference>
<organism evidence="1 2">
    <name type="scientific">Opisthorchis viverrini</name>
    <name type="common">Southeast Asian liver fluke</name>
    <dbReference type="NCBI Taxonomy" id="6198"/>
    <lineage>
        <taxon>Eukaryota</taxon>
        <taxon>Metazoa</taxon>
        <taxon>Spiralia</taxon>
        <taxon>Lophotrochozoa</taxon>
        <taxon>Platyhelminthes</taxon>
        <taxon>Trematoda</taxon>
        <taxon>Digenea</taxon>
        <taxon>Opisthorchiida</taxon>
        <taxon>Opisthorchiata</taxon>
        <taxon>Opisthorchiidae</taxon>
        <taxon>Opisthorchis</taxon>
    </lineage>
</organism>
<proteinExistence type="predicted"/>
<dbReference type="CTD" id="20325435"/>
<dbReference type="KEGG" id="ovi:T265_11267"/>
<accession>A0A074Z3L4</accession>
<dbReference type="GeneID" id="20325435"/>
<sequence>MGSPISGFIAEIAMQKLERTVLPDINPKLWVRYVDDTFVIIKKRELQRAIQLINSVSDDIKFTMEEENNNKLAVLNVLVLKYKLLPAQSPELKKEIDEDGTIALATNASRNLQHARSLGIEVSWSNGPSNQYFLPERLCNVERPAELRPEDIRGLLVARFKGTCVERPAELRPEDIRGLLVARFTERNMQYSMTSLASSKQ</sequence>
<evidence type="ECO:0000313" key="2">
    <source>
        <dbReference type="Proteomes" id="UP000054324"/>
    </source>
</evidence>
<dbReference type="OrthoDB" id="6272558at2759"/>
<dbReference type="PANTHER" id="PTHR21301">
    <property type="entry name" value="REVERSE TRANSCRIPTASE"/>
    <property type="match status" value="1"/>
</dbReference>
<protein>
    <recommendedName>
        <fullName evidence="3">Reverse transcriptase domain-containing protein</fullName>
    </recommendedName>
</protein>